<sequence length="131" mass="15356">MLYDSTQPYEGIKGGTSFTYDDYLPKKRNMSTLSTTTKKQQQKTQSSVATSNNVEDRLLDYEKRRLIKIQKMQMEILSNKENQSIHKKLQQKFASNKIVQPNEFKSTQQNSILSQCMNNFLKKNQKAQVYF</sequence>
<evidence type="ECO:0000256" key="1">
    <source>
        <dbReference type="SAM" id="MobiDB-lite"/>
    </source>
</evidence>
<dbReference type="OMA" id="QCMNNFL"/>
<proteinExistence type="predicted"/>
<gene>
    <name evidence="2" type="ORF">PPRIM_AZ9-3.1.T0770154</name>
</gene>
<organism evidence="2 3">
    <name type="scientific">Paramecium primaurelia</name>
    <dbReference type="NCBI Taxonomy" id="5886"/>
    <lineage>
        <taxon>Eukaryota</taxon>
        <taxon>Sar</taxon>
        <taxon>Alveolata</taxon>
        <taxon>Ciliophora</taxon>
        <taxon>Intramacronucleata</taxon>
        <taxon>Oligohymenophorea</taxon>
        <taxon>Peniculida</taxon>
        <taxon>Parameciidae</taxon>
        <taxon>Paramecium</taxon>
    </lineage>
</organism>
<dbReference type="AlphaFoldDB" id="A0A8S1NJS0"/>
<dbReference type="Proteomes" id="UP000688137">
    <property type="component" value="Unassembled WGS sequence"/>
</dbReference>
<feature type="compositionally biased region" description="Low complexity" evidence="1">
    <location>
        <begin position="32"/>
        <end position="47"/>
    </location>
</feature>
<keyword evidence="3" id="KW-1185">Reference proteome</keyword>
<protein>
    <submittedName>
        <fullName evidence="2">Uncharacterized protein</fullName>
    </submittedName>
</protein>
<feature type="region of interest" description="Disordered" evidence="1">
    <location>
        <begin position="32"/>
        <end position="54"/>
    </location>
</feature>
<dbReference type="EMBL" id="CAJJDM010000080">
    <property type="protein sequence ID" value="CAD8086904.1"/>
    <property type="molecule type" value="Genomic_DNA"/>
</dbReference>
<evidence type="ECO:0000313" key="2">
    <source>
        <dbReference type="EMBL" id="CAD8086904.1"/>
    </source>
</evidence>
<reference evidence="2" key="1">
    <citation type="submission" date="2021-01" db="EMBL/GenBank/DDBJ databases">
        <authorList>
            <consortium name="Genoscope - CEA"/>
            <person name="William W."/>
        </authorList>
    </citation>
    <scope>NUCLEOTIDE SEQUENCE</scope>
</reference>
<comment type="caution">
    <text evidence="2">The sequence shown here is derived from an EMBL/GenBank/DDBJ whole genome shotgun (WGS) entry which is preliminary data.</text>
</comment>
<accession>A0A8S1NJS0</accession>
<name>A0A8S1NJS0_PARPR</name>
<evidence type="ECO:0000313" key="3">
    <source>
        <dbReference type="Proteomes" id="UP000688137"/>
    </source>
</evidence>